<dbReference type="FunFam" id="3.10.20.370:FF:000001">
    <property type="entry name" value="Retrovirus-related Pol polyprotein from transposon 17.6-like protein"/>
    <property type="match status" value="1"/>
</dbReference>
<dbReference type="SUPFAM" id="SSF53098">
    <property type="entry name" value="Ribonuclease H-like"/>
    <property type="match status" value="1"/>
</dbReference>
<evidence type="ECO:0000259" key="6">
    <source>
        <dbReference type="PROSITE" id="PS50994"/>
    </source>
</evidence>
<feature type="region of interest" description="Disordered" evidence="4">
    <location>
        <begin position="1065"/>
        <end position="1172"/>
    </location>
</feature>
<proteinExistence type="inferred from homology"/>
<dbReference type="PROSITE" id="PS50878">
    <property type="entry name" value="RT_POL"/>
    <property type="match status" value="1"/>
</dbReference>
<dbReference type="Gene3D" id="1.10.340.70">
    <property type="match status" value="1"/>
</dbReference>
<feature type="region of interest" description="Disordered" evidence="4">
    <location>
        <begin position="987"/>
        <end position="1018"/>
    </location>
</feature>
<dbReference type="FunFam" id="3.10.10.10:FF:000004">
    <property type="entry name" value="Uncharacterized protein"/>
    <property type="match status" value="1"/>
</dbReference>
<dbReference type="CDD" id="cd01647">
    <property type="entry name" value="RT_LTR"/>
    <property type="match status" value="1"/>
</dbReference>
<accession>A0A3B1JQK1</accession>
<dbReference type="InParanoid" id="A0A3B1JQK1"/>
<dbReference type="FunFam" id="1.10.340.70:FF:000001">
    <property type="entry name" value="Retrovirus-related Pol polyprotein from transposon gypsy-like Protein"/>
    <property type="match status" value="1"/>
</dbReference>
<dbReference type="InterPro" id="IPR000477">
    <property type="entry name" value="RT_dom"/>
</dbReference>
<sequence>MPEVFALHDSDFGRTDKVKHQIRLSDETPFKHRPRPIRPQDLDAVRRHLQELSEAGVIRASESPFSSPIVVVRKKNGDVRLCIDYRKLNLRTIKDAYALPNLEEAFSALTGSKWFSVLDLKSGYYQIEVEETDKPKTAFVCPLGFWEFNRMPQGVTNAPSTFQRLMERCMGDINLKEVLVFLDDLIVFSDTIEEHEKRLLHVLSRLKEYGLKLSLEKCKFFQASVRYLGHVVSEDGVETDPEKIEALKTWPSPMNLKELRSFLGFAGYYRRFIQNYSKIVKPLNDLTAGYPPLRKTYKQKETNGEYFKPREPFGKRWTDTCQTAFETIIDKLTTAPVLGFANPKLPYVLHTDASTTGLGAALYQEQEGVMRVIAYASRGLSKSESRYPAHKLEFLALKWAVSEKFADYLYGVSFTVVTDSNPLTYLLTTAKLDATSYRWLSALSNFRFQLQYRAGKRNLDADGLSRRPHAEPVNDLVSQKEEERIRQFIHHHLPESDEFTRLSTKTVSAVCEKHLVCPPVRTSERSPITPLVTSLAMTATAIPASLESCDGFPVIPSVSEEDLRQQQKADPAICEILHLMETGETPSPAVKRELPDLPIYLREVNKLEMRDDILYRKRQGCDETHYQIVLPEKYRAMVLTSLHDDMGHLGFDRTLDLTRSRFFWPRMANDVEKKIKSCSRCVHRKALPERAAPLVSIQVTRPLELVCMDFLSIEADRSNTKDVLVITDYFTKYAVAIPTPNQKARTVAKCLWESFIVHYGFPEKLHSDQGPDFESKTIRELCELAGIHKVRTTPYHPRGNPVERFNRTLLSMLGTLKAEDKTHWRDFVKPLVHAYNCTKHDTTGFTPYELMFGRQPRLPIDLVFNVPLNRKEQKSHSHYVQALKDHLRESYQLARTNAAKAAGRNTVRFNRRVTESILDVGDRVLVRNVRLRGKHKLADKWEETVHVVVSRKGDLPVYSVKPENKDSPLRTLHRDLLLPCGFLPVSNEEPPAVPKPRRLSTRQHPNLDTVDPEPNSDEDDFVYSFQDPVVGTTRSTQEIVVPVPSSEKTRSPVVLACPDPVVSCSAPEDLGQSPPENLPSLETQRTPDMEPVIVNGQPGRENLPEQTADQPAEGRETITVAADAGNLPETQKETETDEIQDDQEEDENPSELRRSTRQRDPPRKLTYPELGNPLVTIVQNLFQSLSSAISSSMLESMLTPLPEPKVV</sequence>
<feature type="domain" description="Reverse transcriptase" evidence="5">
    <location>
        <begin position="53"/>
        <end position="232"/>
    </location>
</feature>
<dbReference type="PANTHER" id="PTHR37984">
    <property type="entry name" value="PROTEIN CBG26694"/>
    <property type="match status" value="1"/>
</dbReference>
<dbReference type="InterPro" id="IPR041588">
    <property type="entry name" value="Integrase_H2C2"/>
</dbReference>
<dbReference type="InterPro" id="IPR043128">
    <property type="entry name" value="Rev_trsase/Diguanyl_cyclase"/>
</dbReference>
<dbReference type="AlphaFoldDB" id="A0A3B1JQK1"/>
<dbReference type="GO" id="GO:0003676">
    <property type="term" value="F:nucleic acid binding"/>
    <property type="evidence" value="ECO:0007669"/>
    <property type="project" value="InterPro"/>
</dbReference>
<dbReference type="Pfam" id="PF17921">
    <property type="entry name" value="Integrase_H2C2"/>
    <property type="match status" value="1"/>
</dbReference>
<dbReference type="EC" id="3.1.26.4" evidence="2"/>
<dbReference type="Pfam" id="PF00665">
    <property type="entry name" value="rve"/>
    <property type="match status" value="1"/>
</dbReference>
<feature type="domain" description="Integrase catalytic" evidence="6">
    <location>
        <begin position="698"/>
        <end position="855"/>
    </location>
</feature>
<organism evidence="7 8">
    <name type="scientific">Astyanax mexicanus</name>
    <name type="common">Blind cave fish</name>
    <name type="synonym">Astyanax fasciatus mexicanus</name>
    <dbReference type="NCBI Taxonomy" id="7994"/>
    <lineage>
        <taxon>Eukaryota</taxon>
        <taxon>Metazoa</taxon>
        <taxon>Chordata</taxon>
        <taxon>Craniata</taxon>
        <taxon>Vertebrata</taxon>
        <taxon>Euteleostomi</taxon>
        <taxon>Actinopterygii</taxon>
        <taxon>Neopterygii</taxon>
        <taxon>Teleostei</taxon>
        <taxon>Ostariophysi</taxon>
        <taxon>Characiformes</taxon>
        <taxon>Characoidei</taxon>
        <taxon>Acestrorhamphidae</taxon>
        <taxon>Acestrorhamphinae</taxon>
        <taxon>Astyanax</taxon>
    </lineage>
</organism>
<dbReference type="PROSITE" id="PS50994">
    <property type="entry name" value="INTEGRASE"/>
    <property type="match status" value="1"/>
</dbReference>
<comment type="similarity">
    <text evidence="1">Belongs to the beta type-B retroviral polymerase family. HERV class-II K(HML-2) pol subfamily.</text>
</comment>
<dbReference type="Ensembl" id="ENSAMXT00000041729.1">
    <property type="protein sequence ID" value="ENSAMXP00000044672.1"/>
    <property type="gene ID" value="ENSAMXG00000030022.1"/>
</dbReference>
<dbReference type="PANTHER" id="PTHR37984:SF15">
    <property type="entry name" value="INTEGRASE CATALYTIC DOMAIN-CONTAINING PROTEIN"/>
    <property type="match status" value="1"/>
</dbReference>
<name>A0A3B1JQK1_ASTMX</name>
<dbReference type="Gene3D" id="3.10.20.370">
    <property type="match status" value="1"/>
</dbReference>
<dbReference type="SUPFAM" id="SSF56672">
    <property type="entry name" value="DNA/RNA polymerases"/>
    <property type="match status" value="1"/>
</dbReference>
<evidence type="ECO:0000313" key="8">
    <source>
        <dbReference type="Proteomes" id="UP000018467"/>
    </source>
</evidence>
<dbReference type="Gene3D" id="3.30.420.10">
    <property type="entry name" value="Ribonuclease H-like superfamily/Ribonuclease H"/>
    <property type="match status" value="1"/>
</dbReference>
<dbReference type="GeneTree" id="ENSGT01100000263500"/>
<dbReference type="InterPro" id="IPR041577">
    <property type="entry name" value="RT_RNaseH_2"/>
</dbReference>
<feature type="compositionally biased region" description="Basic and acidic residues" evidence="4">
    <location>
        <begin position="1150"/>
        <end position="1163"/>
    </location>
</feature>
<dbReference type="Proteomes" id="UP000018467">
    <property type="component" value="Unassembled WGS sequence"/>
</dbReference>
<dbReference type="Pfam" id="PF17919">
    <property type="entry name" value="RT_RNaseH_2"/>
    <property type="match status" value="1"/>
</dbReference>
<evidence type="ECO:0000256" key="2">
    <source>
        <dbReference type="ARBA" id="ARBA00012180"/>
    </source>
</evidence>
<dbReference type="Pfam" id="PF00078">
    <property type="entry name" value="RVT_1"/>
    <property type="match status" value="1"/>
</dbReference>
<protein>
    <recommendedName>
        <fullName evidence="3">Gypsy retrotransposon integrase-like protein 1</fullName>
        <ecNumber evidence="2">3.1.26.4</ecNumber>
    </recommendedName>
</protein>
<evidence type="ECO:0000313" key="7">
    <source>
        <dbReference type="Ensembl" id="ENSAMXP00000044672.1"/>
    </source>
</evidence>
<dbReference type="InterPro" id="IPR043502">
    <property type="entry name" value="DNA/RNA_pol_sf"/>
</dbReference>
<evidence type="ECO:0000259" key="5">
    <source>
        <dbReference type="PROSITE" id="PS50878"/>
    </source>
</evidence>
<evidence type="ECO:0000256" key="3">
    <source>
        <dbReference type="ARBA" id="ARBA00039658"/>
    </source>
</evidence>
<dbReference type="GO" id="GO:0015074">
    <property type="term" value="P:DNA integration"/>
    <property type="evidence" value="ECO:0007669"/>
    <property type="project" value="InterPro"/>
</dbReference>
<reference evidence="8" key="1">
    <citation type="submission" date="2013-03" db="EMBL/GenBank/DDBJ databases">
        <authorList>
            <person name="Jeffery W."/>
            <person name="Warren W."/>
            <person name="Wilson R.K."/>
        </authorList>
    </citation>
    <scope>NUCLEOTIDE SEQUENCE</scope>
    <source>
        <strain evidence="8">female</strain>
    </source>
</reference>
<dbReference type="FunFam" id="3.30.420.10:FF:000269">
    <property type="entry name" value="Uncharacterized protein"/>
    <property type="match status" value="1"/>
</dbReference>
<dbReference type="Gene3D" id="3.10.10.10">
    <property type="entry name" value="HIV Type 1 Reverse Transcriptase, subunit A, domain 1"/>
    <property type="match status" value="1"/>
</dbReference>
<feature type="compositionally biased region" description="Acidic residues" evidence="4">
    <location>
        <begin position="1135"/>
        <end position="1149"/>
    </location>
</feature>
<dbReference type="GO" id="GO:0004523">
    <property type="term" value="F:RNA-DNA hybrid ribonuclease activity"/>
    <property type="evidence" value="ECO:0007669"/>
    <property type="project" value="UniProtKB-EC"/>
</dbReference>
<reference evidence="7" key="4">
    <citation type="submission" date="2025-09" db="UniProtKB">
        <authorList>
            <consortium name="Ensembl"/>
        </authorList>
    </citation>
    <scope>IDENTIFICATION</scope>
</reference>
<reference evidence="8" key="2">
    <citation type="journal article" date="2014" name="Nat. Commun.">
        <title>The cavefish genome reveals candidate genes for eye loss.</title>
        <authorList>
            <person name="McGaugh S.E."/>
            <person name="Gross J.B."/>
            <person name="Aken B."/>
            <person name="Blin M."/>
            <person name="Borowsky R."/>
            <person name="Chalopin D."/>
            <person name="Hinaux H."/>
            <person name="Jeffery W.R."/>
            <person name="Keene A."/>
            <person name="Ma L."/>
            <person name="Minx P."/>
            <person name="Murphy D."/>
            <person name="O'Quin K.E."/>
            <person name="Retaux S."/>
            <person name="Rohner N."/>
            <person name="Searle S.M."/>
            <person name="Stahl B.A."/>
            <person name="Tabin C."/>
            <person name="Volff J.N."/>
            <person name="Yoshizawa M."/>
            <person name="Warren W.C."/>
        </authorList>
    </citation>
    <scope>NUCLEOTIDE SEQUENCE [LARGE SCALE GENOMIC DNA]</scope>
    <source>
        <strain evidence="8">female</strain>
    </source>
</reference>
<dbReference type="InterPro" id="IPR050951">
    <property type="entry name" value="Retrovirus_Pol_polyprotein"/>
</dbReference>
<dbReference type="Bgee" id="ENSAMXG00000030022">
    <property type="expression patterns" value="Expressed in olfactory epithelium and 13 other cell types or tissues"/>
</dbReference>
<reference evidence="7" key="3">
    <citation type="submission" date="2025-08" db="UniProtKB">
        <authorList>
            <consortium name="Ensembl"/>
        </authorList>
    </citation>
    <scope>IDENTIFICATION</scope>
</reference>
<dbReference type="InterPro" id="IPR012337">
    <property type="entry name" value="RNaseH-like_sf"/>
</dbReference>
<evidence type="ECO:0000256" key="4">
    <source>
        <dbReference type="SAM" id="MobiDB-lite"/>
    </source>
</evidence>
<dbReference type="FunFam" id="3.30.70.270:FF:000020">
    <property type="entry name" value="Transposon Tf2-6 polyprotein-like Protein"/>
    <property type="match status" value="1"/>
</dbReference>
<dbReference type="InterPro" id="IPR036397">
    <property type="entry name" value="RNaseH_sf"/>
</dbReference>
<dbReference type="InterPro" id="IPR001584">
    <property type="entry name" value="Integrase_cat-core"/>
</dbReference>
<keyword evidence="8" id="KW-1185">Reference proteome</keyword>
<evidence type="ECO:0000256" key="1">
    <source>
        <dbReference type="ARBA" id="ARBA00010879"/>
    </source>
</evidence>
<dbReference type="Gene3D" id="3.30.70.270">
    <property type="match status" value="2"/>
</dbReference>
<dbReference type="CDD" id="cd09274">
    <property type="entry name" value="RNase_HI_RT_Ty3"/>
    <property type="match status" value="1"/>
</dbReference>